<reference evidence="1 2" key="1">
    <citation type="journal article" date="2021" name="Hortic Res">
        <title>High-quality reference genome and annotation aids understanding of berry development for evergreen blueberry (Vaccinium darrowii).</title>
        <authorList>
            <person name="Yu J."/>
            <person name="Hulse-Kemp A.M."/>
            <person name="Babiker E."/>
            <person name="Staton M."/>
        </authorList>
    </citation>
    <scope>NUCLEOTIDE SEQUENCE [LARGE SCALE GENOMIC DNA]</scope>
    <source>
        <strain evidence="2">cv. NJ 8807/NJ 8810</strain>
        <tissue evidence="1">Young leaf</tissue>
    </source>
</reference>
<proteinExistence type="predicted"/>
<protein>
    <submittedName>
        <fullName evidence="1">Uncharacterized protein</fullName>
    </submittedName>
</protein>
<accession>A0ACB7Y923</accession>
<organism evidence="1 2">
    <name type="scientific">Vaccinium darrowii</name>
    <dbReference type="NCBI Taxonomy" id="229202"/>
    <lineage>
        <taxon>Eukaryota</taxon>
        <taxon>Viridiplantae</taxon>
        <taxon>Streptophyta</taxon>
        <taxon>Embryophyta</taxon>
        <taxon>Tracheophyta</taxon>
        <taxon>Spermatophyta</taxon>
        <taxon>Magnoliopsida</taxon>
        <taxon>eudicotyledons</taxon>
        <taxon>Gunneridae</taxon>
        <taxon>Pentapetalae</taxon>
        <taxon>asterids</taxon>
        <taxon>Ericales</taxon>
        <taxon>Ericaceae</taxon>
        <taxon>Vaccinioideae</taxon>
        <taxon>Vaccinieae</taxon>
        <taxon>Vaccinium</taxon>
    </lineage>
</organism>
<keyword evidence="2" id="KW-1185">Reference proteome</keyword>
<dbReference type="Proteomes" id="UP000828048">
    <property type="component" value="Chromosome 7"/>
</dbReference>
<sequence>MLTKRKLKSDFSAHLVLRLQGEICAAGSRVFVQEGIYDEIVKKLVEKAKTWTVGDPFDPTIRQGPQACKSSNHETSFLIDQRRIITRLICFMEKYKTQFEKILSYIEHGQKEGATLLTGGKSCCEKGYYIEPTVFTNVTDNMVIAREEIFGPVMSLMKFKTVDEVIKRANDTRYGLVAGIVTDNLNVANTVSRSIRAGTIWINCFFGFDKDCPFGGYKMSGFGRDYGLEALDKYLHVKAVVTPLYNSPWL</sequence>
<dbReference type="EMBL" id="CM037157">
    <property type="protein sequence ID" value="KAH7850026.1"/>
    <property type="molecule type" value="Genomic_DNA"/>
</dbReference>
<name>A0ACB7Y923_9ERIC</name>
<gene>
    <name evidence="1" type="ORF">Vadar_026675</name>
</gene>
<comment type="caution">
    <text evidence="1">The sequence shown here is derived from an EMBL/GenBank/DDBJ whole genome shotgun (WGS) entry which is preliminary data.</text>
</comment>
<evidence type="ECO:0000313" key="2">
    <source>
        <dbReference type="Proteomes" id="UP000828048"/>
    </source>
</evidence>
<evidence type="ECO:0000313" key="1">
    <source>
        <dbReference type="EMBL" id="KAH7850026.1"/>
    </source>
</evidence>